<name>A0A2P2IRC8_RHIMU</name>
<evidence type="ECO:0000313" key="1">
    <source>
        <dbReference type="EMBL" id="MBW83779.1"/>
    </source>
</evidence>
<sequence length="77" mass="8628">MECTCFLFLTWFIIPGFNPFSSPLGAAIFVNLSTCSLFASSIFLLRTSLLVFLQRCFGTGIPPREDDMKLLCNEMPP</sequence>
<protein>
    <submittedName>
        <fullName evidence="1">Uncharacterized protein</fullName>
    </submittedName>
</protein>
<accession>A0A2P2IRC8</accession>
<proteinExistence type="predicted"/>
<dbReference type="EMBL" id="GGEC01003296">
    <property type="protein sequence ID" value="MBW83779.1"/>
    <property type="molecule type" value="Transcribed_RNA"/>
</dbReference>
<dbReference type="AlphaFoldDB" id="A0A2P2IRC8"/>
<reference evidence="1" key="1">
    <citation type="submission" date="2018-02" db="EMBL/GenBank/DDBJ databases">
        <title>Rhizophora mucronata_Transcriptome.</title>
        <authorList>
            <person name="Meera S.P."/>
            <person name="Sreeshan A."/>
            <person name="Augustine A."/>
        </authorList>
    </citation>
    <scope>NUCLEOTIDE SEQUENCE</scope>
    <source>
        <tissue evidence="1">Leaf</tissue>
    </source>
</reference>
<organism evidence="1">
    <name type="scientific">Rhizophora mucronata</name>
    <name type="common">Asiatic mangrove</name>
    <dbReference type="NCBI Taxonomy" id="61149"/>
    <lineage>
        <taxon>Eukaryota</taxon>
        <taxon>Viridiplantae</taxon>
        <taxon>Streptophyta</taxon>
        <taxon>Embryophyta</taxon>
        <taxon>Tracheophyta</taxon>
        <taxon>Spermatophyta</taxon>
        <taxon>Magnoliopsida</taxon>
        <taxon>eudicotyledons</taxon>
        <taxon>Gunneridae</taxon>
        <taxon>Pentapetalae</taxon>
        <taxon>rosids</taxon>
        <taxon>fabids</taxon>
        <taxon>Malpighiales</taxon>
        <taxon>Rhizophoraceae</taxon>
        <taxon>Rhizophora</taxon>
    </lineage>
</organism>